<dbReference type="SUPFAM" id="SSF74784">
    <property type="entry name" value="Translin"/>
    <property type="match status" value="1"/>
</dbReference>
<dbReference type="InterPro" id="IPR002848">
    <property type="entry name" value="Translin_fam"/>
</dbReference>
<dbReference type="Gene3D" id="1.20.58.200">
    <property type="entry name" value="Translin, domain 2"/>
    <property type="match status" value="1"/>
</dbReference>
<dbReference type="CDD" id="cd14820">
    <property type="entry name" value="TRAX"/>
    <property type="match status" value="1"/>
</dbReference>
<evidence type="ECO:0000256" key="7">
    <source>
        <dbReference type="SAM" id="MobiDB-lite"/>
    </source>
</evidence>
<dbReference type="Gene3D" id="1.20.58.190">
    <property type="entry name" value="Translin, domain 1"/>
    <property type="match status" value="1"/>
</dbReference>
<feature type="binding site" evidence="6">
    <location>
        <position position="135"/>
    </location>
    <ligand>
        <name>Mg(2+)</name>
        <dbReference type="ChEBI" id="CHEBI:18420"/>
    </ligand>
</feature>
<name>A0A6A4VIW0_AMPAM</name>
<dbReference type="Pfam" id="PF01997">
    <property type="entry name" value="Translin"/>
    <property type="match status" value="1"/>
</dbReference>
<dbReference type="GO" id="GO:0005737">
    <property type="term" value="C:cytoplasm"/>
    <property type="evidence" value="ECO:0007669"/>
    <property type="project" value="UniProtKB-SubCell"/>
</dbReference>
<keyword evidence="5" id="KW-0539">Nucleus</keyword>
<evidence type="ECO:0000256" key="3">
    <source>
        <dbReference type="ARBA" id="ARBA00005902"/>
    </source>
</evidence>
<feature type="region of interest" description="Disordered" evidence="7">
    <location>
        <begin position="1"/>
        <end position="38"/>
    </location>
</feature>
<feature type="compositionally biased region" description="Basic and acidic residues" evidence="7">
    <location>
        <begin position="17"/>
        <end position="33"/>
    </location>
</feature>
<dbReference type="AlphaFoldDB" id="A0A6A4VIW0"/>
<accession>A0A6A4VIW0</accession>
<keyword evidence="6" id="KW-0479">Metal-binding</keyword>
<proteinExistence type="inferred from homology"/>
<evidence type="ECO:0000256" key="6">
    <source>
        <dbReference type="PIRSR" id="PIRSR602848-1"/>
    </source>
</evidence>
<comment type="similarity">
    <text evidence="3">Belongs to the translin family.</text>
</comment>
<evidence type="ECO:0000313" key="9">
    <source>
        <dbReference type="Proteomes" id="UP000440578"/>
    </source>
</evidence>
<dbReference type="EMBL" id="VIIS01001774">
    <property type="protein sequence ID" value="KAF0293049.1"/>
    <property type="molecule type" value="Genomic_DNA"/>
</dbReference>
<protein>
    <submittedName>
        <fullName evidence="8">Translin-associated protein X</fullName>
    </submittedName>
</protein>
<dbReference type="PANTHER" id="PTHR10741">
    <property type="entry name" value="TRANSLIN AND TRANSLIN ASSOCIATED PROTEIN X"/>
    <property type="match status" value="1"/>
</dbReference>
<comment type="caution">
    <text evidence="8">The sequence shown here is derived from an EMBL/GenBank/DDBJ whole genome shotgun (WGS) entry which is preliminary data.</text>
</comment>
<keyword evidence="9" id="KW-1185">Reference proteome</keyword>
<comment type="subcellular location">
    <subcellularLocation>
        <location evidence="2">Cytoplasm</location>
    </subcellularLocation>
    <subcellularLocation>
        <location evidence="1">Nucleus</location>
    </subcellularLocation>
</comment>
<dbReference type="GO" id="GO:0043565">
    <property type="term" value="F:sequence-specific DNA binding"/>
    <property type="evidence" value="ECO:0007669"/>
    <property type="project" value="InterPro"/>
</dbReference>
<dbReference type="GO" id="GO:0005634">
    <property type="term" value="C:nucleus"/>
    <property type="evidence" value="ECO:0007669"/>
    <property type="project" value="UniProtKB-SubCell"/>
</dbReference>
<dbReference type="FunFam" id="1.20.58.200:FF:000001">
    <property type="entry name" value="Translin-associated factor X"/>
    <property type="match status" value="1"/>
</dbReference>
<dbReference type="InterPro" id="IPR016069">
    <property type="entry name" value="Translin_C"/>
</dbReference>
<evidence type="ECO:0000256" key="4">
    <source>
        <dbReference type="ARBA" id="ARBA00022490"/>
    </source>
</evidence>
<evidence type="ECO:0000256" key="5">
    <source>
        <dbReference type="ARBA" id="ARBA00023242"/>
    </source>
</evidence>
<dbReference type="Proteomes" id="UP000440578">
    <property type="component" value="Unassembled WGS sequence"/>
</dbReference>
<gene>
    <name evidence="8" type="primary">Tsnax_0</name>
    <name evidence="8" type="ORF">FJT64_009016</name>
</gene>
<organism evidence="8 9">
    <name type="scientific">Amphibalanus amphitrite</name>
    <name type="common">Striped barnacle</name>
    <name type="synonym">Balanus amphitrite</name>
    <dbReference type="NCBI Taxonomy" id="1232801"/>
    <lineage>
        <taxon>Eukaryota</taxon>
        <taxon>Metazoa</taxon>
        <taxon>Ecdysozoa</taxon>
        <taxon>Arthropoda</taxon>
        <taxon>Crustacea</taxon>
        <taxon>Multicrustacea</taxon>
        <taxon>Cirripedia</taxon>
        <taxon>Thoracica</taxon>
        <taxon>Thoracicalcarea</taxon>
        <taxon>Balanomorpha</taxon>
        <taxon>Balanoidea</taxon>
        <taxon>Balanidae</taxon>
        <taxon>Amphibalaninae</taxon>
        <taxon>Amphibalanus</taxon>
    </lineage>
</organism>
<evidence type="ECO:0000313" key="8">
    <source>
        <dbReference type="EMBL" id="KAF0293049.1"/>
    </source>
</evidence>
<evidence type="ECO:0000256" key="1">
    <source>
        <dbReference type="ARBA" id="ARBA00004123"/>
    </source>
</evidence>
<dbReference type="GO" id="GO:0046872">
    <property type="term" value="F:metal ion binding"/>
    <property type="evidence" value="ECO:0007669"/>
    <property type="project" value="UniProtKB-KW"/>
</dbReference>
<reference evidence="8 9" key="1">
    <citation type="submission" date="2019-07" db="EMBL/GenBank/DDBJ databases">
        <title>Draft genome assembly of a fouling barnacle, Amphibalanus amphitrite (Darwin, 1854): The first reference genome for Thecostraca.</title>
        <authorList>
            <person name="Kim W."/>
        </authorList>
    </citation>
    <scope>NUCLEOTIDE SEQUENCE [LARGE SCALE GENOMIC DNA]</scope>
    <source>
        <strain evidence="8">SNU_AA5</strain>
        <tissue evidence="8">Soma without cirri and trophi</tissue>
    </source>
</reference>
<feature type="compositionally biased region" description="Basic residues" evidence="7">
    <location>
        <begin position="1"/>
        <end position="16"/>
    </location>
</feature>
<sequence>MSSGRPRHRGGRHGNSRHGDGGERRPPEPKPEPAADDTPVTAMFRGFASQLDSKHDLYERLVKKSRDVTIESKRIIFMLHRVTSEEQDRQVLEEAAGRFRQLEGGTLRQIAEELAGHDPYLYLRAISPGLQEYIEALSFYHYLLNDRVISCAEVQQRLTYPGGSAEPASGAEPSTTAGEPPPPAETGPGEGEVGDPLRLPLPYHEYVLGLADLTGELMRRCISSVSSGQLEECWRLCALLRTIHEGFVNIGNTGPREITRKLATLRQSLTKVENACYQLKVRGEEIPRHMLADVFSATDDYGAHDDYAAD</sequence>
<keyword evidence="4" id="KW-0963">Cytoplasm</keyword>
<evidence type="ECO:0000256" key="2">
    <source>
        <dbReference type="ARBA" id="ARBA00004496"/>
    </source>
</evidence>
<dbReference type="InterPro" id="IPR016068">
    <property type="entry name" value="Translin_N"/>
</dbReference>
<dbReference type="OrthoDB" id="31005at2759"/>
<feature type="region of interest" description="Disordered" evidence="7">
    <location>
        <begin position="160"/>
        <end position="195"/>
    </location>
</feature>
<keyword evidence="6" id="KW-0460">Magnesium</keyword>
<feature type="binding site" evidence="6">
    <location>
        <position position="216"/>
    </location>
    <ligand>
        <name>Mg(2+)</name>
        <dbReference type="ChEBI" id="CHEBI:18420"/>
    </ligand>
</feature>
<dbReference type="InterPro" id="IPR036081">
    <property type="entry name" value="Translin_sf"/>
</dbReference>